<evidence type="ECO:0000313" key="2">
    <source>
        <dbReference type="Proteomes" id="UP000277582"/>
    </source>
</evidence>
<gene>
    <name evidence="1" type="ORF">D6D85_03670</name>
</gene>
<protein>
    <submittedName>
        <fullName evidence="1">Uncharacterized protein</fullName>
    </submittedName>
</protein>
<reference evidence="1 2" key="1">
    <citation type="submission" date="2018-10" db="EMBL/GenBank/DDBJ databases">
        <title>Co-occurring genomic capacity for anaerobic methane metabolism and dissimilatory sulfite reduction discovered in the Korarchaeota.</title>
        <authorList>
            <person name="Mckay L.J."/>
            <person name="Dlakic M."/>
            <person name="Fields M.W."/>
            <person name="Delmont T.O."/>
            <person name="Eren A.M."/>
            <person name="Jay Z.J."/>
            <person name="Klingelsmith K.B."/>
            <person name="Rusch D.B."/>
            <person name="Inskeep W.P."/>
        </authorList>
    </citation>
    <scope>NUCLEOTIDE SEQUENCE [LARGE SCALE GENOMIC DNA]</scope>
    <source>
        <strain evidence="1 2">MDKW</strain>
    </source>
</reference>
<proteinExistence type="predicted"/>
<comment type="caution">
    <text evidence="1">The sequence shown here is derived from an EMBL/GenBank/DDBJ whole genome shotgun (WGS) entry which is preliminary data.</text>
</comment>
<keyword evidence="2" id="KW-1185">Reference proteome</keyword>
<accession>A0A3R9PYV9</accession>
<evidence type="ECO:0000313" key="1">
    <source>
        <dbReference type="EMBL" id="RSN76677.1"/>
    </source>
</evidence>
<dbReference type="Proteomes" id="UP000277582">
    <property type="component" value="Unassembled WGS sequence"/>
</dbReference>
<sequence>MGEGWGKKLLRLLFSSEPIEKWQRAVERCTGSVKIIPGEIVWPPYATAGIEWINCPWCCNLIQIALPKYSDGYYYRVEDVLPGLHEKGWGETWRYYRCPYCGNWISVRFG</sequence>
<dbReference type="EMBL" id="RCOS01000055">
    <property type="protein sequence ID" value="RSN76677.1"/>
    <property type="molecule type" value="Genomic_DNA"/>
</dbReference>
<dbReference type="RefSeq" id="WP_125670694.1">
    <property type="nucleotide sequence ID" value="NZ_RCOS01000055.1"/>
</dbReference>
<organism evidence="1 2">
    <name type="scientific">Candidatus Methanodesulfokora washburnensis</name>
    <dbReference type="NCBI Taxonomy" id="2478471"/>
    <lineage>
        <taxon>Archaea</taxon>
        <taxon>Thermoproteota</taxon>
        <taxon>Candidatus Korarchaeia</taxon>
        <taxon>Candidatus Korarchaeia incertae sedis</taxon>
        <taxon>Candidatus Methanodesulfokora</taxon>
    </lineage>
</organism>
<dbReference type="AlphaFoldDB" id="A0A3R9PYV9"/>
<name>A0A3R9PYV9_9CREN</name>